<keyword evidence="2" id="KW-1185">Reference proteome</keyword>
<dbReference type="Proteomes" id="UP001432322">
    <property type="component" value="Unassembled WGS sequence"/>
</dbReference>
<dbReference type="AlphaFoldDB" id="A0AAV5WDF1"/>
<proteinExistence type="predicted"/>
<name>A0AAV5WDF1_9BILA</name>
<reference evidence="1" key="1">
    <citation type="submission" date="2023-10" db="EMBL/GenBank/DDBJ databases">
        <title>Genome assembly of Pristionchus species.</title>
        <authorList>
            <person name="Yoshida K."/>
            <person name="Sommer R.J."/>
        </authorList>
    </citation>
    <scope>NUCLEOTIDE SEQUENCE</scope>
    <source>
        <strain evidence="1">RS5133</strain>
    </source>
</reference>
<organism evidence="1 2">
    <name type="scientific">Pristionchus fissidentatus</name>
    <dbReference type="NCBI Taxonomy" id="1538716"/>
    <lineage>
        <taxon>Eukaryota</taxon>
        <taxon>Metazoa</taxon>
        <taxon>Ecdysozoa</taxon>
        <taxon>Nematoda</taxon>
        <taxon>Chromadorea</taxon>
        <taxon>Rhabditida</taxon>
        <taxon>Rhabditina</taxon>
        <taxon>Diplogasteromorpha</taxon>
        <taxon>Diplogasteroidea</taxon>
        <taxon>Neodiplogasteridae</taxon>
        <taxon>Pristionchus</taxon>
    </lineage>
</organism>
<dbReference type="EMBL" id="BTSY01000005">
    <property type="protein sequence ID" value="GMT28896.1"/>
    <property type="molecule type" value="Genomic_DNA"/>
</dbReference>
<evidence type="ECO:0000313" key="2">
    <source>
        <dbReference type="Proteomes" id="UP001432322"/>
    </source>
</evidence>
<accession>A0AAV5WDF1</accession>
<gene>
    <name evidence="1" type="ORF">PFISCL1PPCAC_20193</name>
</gene>
<evidence type="ECO:0000313" key="1">
    <source>
        <dbReference type="EMBL" id="GMT28896.1"/>
    </source>
</evidence>
<protein>
    <submittedName>
        <fullName evidence="1">Uncharacterized protein</fullName>
    </submittedName>
</protein>
<sequence>MEYRCSLSAGNSVLDREVELYRENEGLKREMEHMRRIMESMDCHHAENGNLQSRFNWAMNELENERTRSKNALYVASGDSVRDKGRISELNRKLCDFERRERVWKEEKEKLTMKITIAQGMTTNTTNCHSNSIEPEVTVIDGPEEARVLHPLDIFQPCKNSKDSMPADVAFSRLRTKHELECNRVKFHRMMLPFINKKLCPVCGISLGDVGHLLGKKHLNKIKAYGGRVSKSAFEYWMKKMDESLMKKKIGATASVQAVVSAAKEVSTTNDKREKTLTTVVKKASTPSAAAVANKAIVQQVITPSVTQLKQKTLSKSLSHILNCGSENHVNEVNIRVALSSLCDKWDSSVRKSEIRRETKGLMMLCDSCDTNALNVDALMEHLKEENHINKMIQTKTKVCTEAVSEWMEMMKE</sequence>
<comment type="caution">
    <text evidence="1">The sequence shown here is derived from an EMBL/GenBank/DDBJ whole genome shotgun (WGS) entry which is preliminary data.</text>
</comment>